<dbReference type="GO" id="GO:0005634">
    <property type="term" value="C:nucleus"/>
    <property type="evidence" value="ECO:0007669"/>
    <property type="project" value="UniProtKB-SubCell"/>
</dbReference>
<sequence length="199" mass="22310">MNEESTFFRLAAEAIVATSLNANNVDPTIRELLNRINYNDNMATARIPGMLDVTGVSNHANLNTTAHLSPKSLPSMQTVELSHIPSSQSTSSSLHTHTDKSNKVAKRVRKDSYDNKRYPCSKCELIFLRSSDLRRHEKAHLLVLPHICSQCGKGFARKDALKRHFNTQTCQRNRKKLMEIAGGNINELLERARVNGTSL</sequence>
<evidence type="ECO:0000256" key="8">
    <source>
        <dbReference type="PROSITE-ProRule" id="PRU00042"/>
    </source>
</evidence>
<organism evidence="11 12">
    <name type="scientific">Naumovozyma castellii</name>
    <name type="common">Yeast</name>
    <name type="synonym">Saccharomyces castellii</name>
    <dbReference type="NCBI Taxonomy" id="27288"/>
    <lineage>
        <taxon>Eukaryota</taxon>
        <taxon>Fungi</taxon>
        <taxon>Dikarya</taxon>
        <taxon>Ascomycota</taxon>
        <taxon>Saccharomycotina</taxon>
        <taxon>Saccharomycetes</taxon>
        <taxon>Saccharomycetales</taxon>
        <taxon>Saccharomycetaceae</taxon>
        <taxon>Naumovozyma</taxon>
    </lineage>
</organism>
<dbReference type="GO" id="GO:0000987">
    <property type="term" value="F:cis-regulatory region sequence-specific DNA binding"/>
    <property type="evidence" value="ECO:0007669"/>
    <property type="project" value="EnsemblFungi"/>
</dbReference>
<dbReference type="GO" id="GO:0008270">
    <property type="term" value="F:zinc ion binding"/>
    <property type="evidence" value="ECO:0007669"/>
    <property type="project" value="UniProtKB-KW"/>
</dbReference>
<dbReference type="FunCoup" id="G0VCM3">
    <property type="interactions" value="3752"/>
</dbReference>
<comment type="subcellular location">
    <subcellularLocation>
        <location evidence="1">Nucleus</location>
    </subcellularLocation>
</comment>
<dbReference type="eggNOG" id="KOG1721">
    <property type="taxonomic scope" value="Eukaryota"/>
</dbReference>
<evidence type="ECO:0000256" key="7">
    <source>
        <dbReference type="ARBA" id="ARBA00023242"/>
    </source>
</evidence>
<keyword evidence="12" id="KW-1185">Reference proteome</keyword>
<dbReference type="Proteomes" id="UP000001640">
    <property type="component" value="Chromosome 3"/>
</dbReference>
<dbReference type="GO" id="GO:0000122">
    <property type="term" value="P:negative regulation of transcription by RNA polymerase II"/>
    <property type="evidence" value="ECO:0007669"/>
    <property type="project" value="EnsemblFungi"/>
</dbReference>
<proteinExistence type="predicted"/>
<dbReference type="EMBL" id="HE576754">
    <property type="protein sequence ID" value="CCC69233.1"/>
    <property type="molecule type" value="Genomic_DNA"/>
</dbReference>
<dbReference type="SMART" id="SM00355">
    <property type="entry name" value="ZnF_C2H2"/>
    <property type="match status" value="2"/>
</dbReference>
<reference key="2">
    <citation type="submission" date="2011-08" db="EMBL/GenBank/DDBJ databases">
        <title>Genome sequence of Naumovozyma castellii.</title>
        <authorList>
            <person name="Gordon J.L."/>
            <person name="Armisen D."/>
            <person name="Proux-Wera E."/>
            <person name="OhEigeartaigh S.S."/>
            <person name="Byrne K.P."/>
            <person name="Wolfe K.H."/>
        </authorList>
    </citation>
    <scope>NUCLEOTIDE SEQUENCE</scope>
    <source>
        <strain>Type strain:CBS 4309</strain>
    </source>
</reference>
<keyword evidence="4" id="KW-0677">Repeat</keyword>
<feature type="domain" description="C2H2-type" evidence="10">
    <location>
        <begin position="118"/>
        <end position="145"/>
    </location>
</feature>
<keyword evidence="6" id="KW-0862">Zinc</keyword>
<accession>G0VCM3</accession>
<dbReference type="Pfam" id="PF00096">
    <property type="entry name" value="zf-C2H2"/>
    <property type="match status" value="1"/>
</dbReference>
<dbReference type="AlphaFoldDB" id="G0VCM3"/>
<dbReference type="InParanoid" id="G0VCM3"/>
<keyword evidence="5 8" id="KW-0863">Zinc-finger</keyword>
<dbReference type="STRING" id="1064592.G0VCM3"/>
<dbReference type="GO" id="GO:0045944">
    <property type="term" value="P:positive regulation of transcription by RNA polymerase II"/>
    <property type="evidence" value="ECO:0007669"/>
    <property type="project" value="EnsemblFungi"/>
</dbReference>
<dbReference type="Gene3D" id="3.30.160.60">
    <property type="entry name" value="Classic Zinc Finger"/>
    <property type="match status" value="1"/>
</dbReference>
<dbReference type="OMA" id="CELVFRR"/>
<gene>
    <name evidence="11" type="primary">NCAS0C02430</name>
    <name evidence="11" type="ordered locus">NCAS_0C02430</name>
</gene>
<evidence type="ECO:0000256" key="9">
    <source>
        <dbReference type="SAM" id="MobiDB-lite"/>
    </source>
</evidence>
<evidence type="ECO:0000256" key="2">
    <source>
        <dbReference type="ARBA" id="ARBA00022491"/>
    </source>
</evidence>
<dbReference type="PANTHER" id="PTHR16515">
    <property type="entry name" value="PR DOMAIN ZINC FINGER PROTEIN"/>
    <property type="match status" value="1"/>
</dbReference>
<reference evidence="11 12" key="1">
    <citation type="journal article" date="2011" name="Proc. Natl. Acad. Sci. U.S.A.">
        <title>Evolutionary erosion of yeast sex chromosomes by mating-type switching accidents.</title>
        <authorList>
            <person name="Gordon J.L."/>
            <person name="Armisen D."/>
            <person name="Proux-Wera E."/>
            <person name="Oheigeartaigh S.S."/>
            <person name="Byrne K.P."/>
            <person name="Wolfe K.H."/>
        </authorList>
    </citation>
    <scope>NUCLEOTIDE SEQUENCE [LARGE SCALE GENOMIC DNA]</scope>
    <source>
        <strain evidence="12">ATCC 76901 / BCRC 22586 / CBS 4309 / NBRC 1992 / NRRL Y-12630</strain>
    </source>
</reference>
<dbReference type="InterPro" id="IPR036236">
    <property type="entry name" value="Znf_C2H2_sf"/>
</dbReference>
<evidence type="ECO:0000313" key="12">
    <source>
        <dbReference type="Proteomes" id="UP000001640"/>
    </source>
</evidence>
<evidence type="ECO:0000256" key="5">
    <source>
        <dbReference type="ARBA" id="ARBA00022771"/>
    </source>
</evidence>
<dbReference type="OrthoDB" id="8922241at2759"/>
<name>G0VCM3_NAUCA</name>
<dbReference type="HOGENOM" id="CLU_040688_2_0_1"/>
<dbReference type="RefSeq" id="XP_003675599.1">
    <property type="nucleotide sequence ID" value="XM_003675551.1"/>
</dbReference>
<dbReference type="GO" id="GO:0000981">
    <property type="term" value="F:DNA-binding transcription factor activity, RNA polymerase II-specific"/>
    <property type="evidence" value="ECO:0007669"/>
    <property type="project" value="EnsemblFungi"/>
</dbReference>
<dbReference type="PROSITE" id="PS00028">
    <property type="entry name" value="ZINC_FINGER_C2H2_1"/>
    <property type="match status" value="1"/>
</dbReference>
<dbReference type="PANTHER" id="PTHR16515:SF66">
    <property type="entry name" value="C2H2-TYPE DOMAIN-CONTAINING PROTEIN"/>
    <property type="match status" value="1"/>
</dbReference>
<dbReference type="FunFam" id="3.30.160.60:FF:000100">
    <property type="entry name" value="Zinc finger 45-like"/>
    <property type="match status" value="1"/>
</dbReference>
<dbReference type="GeneID" id="96902816"/>
<dbReference type="GO" id="GO:0031335">
    <property type="term" value="P:regulation of sulfur amino acid metabolic process"/>
    <property type="evidence" value="ECO:0007669"/>
    <property type="project" value="EnsemblFungi"/>
</dbReference>
<evidence type="ECO:0000256" key="3">
    <source>
        <dbReference type="ARBA" id="ARBA00022723"/>
    </source>
</evidence>
<keyword evidence="3" id="KW-0479">Metal-binding</keyword>
<evidence type="ECO:0000313" key="11">
    <source>
        <dbReference type="EMBL" id="CCC69233.1"/>
    </source>
</evidence>
<protein>
    <recommendedName>
        <fullName evidence="10">C2H2-type domain-containing protein</fullName>
    </recommendedName>
</protein>
<feature type="domain" description="C2H2-type" evidence="10">
    <location>
        <begin position="146"/>
        <end position="173"/>
    </location>
</feature>
<dbReference type="InterPro" id="IPR050331">
    <property type="entry name" value="Zinc_finger"/>
</dbReference>
<dbReference type="InterPro" id="IPR013087">
    <property type="entry name" value="Znf_C2H2_type"/>
</dbReference>
<keyword evidence="2" id="KW-0678">Repressor</keyword>
<dbReference type="KEGG" id="ncs:NCAS_0C02430"/>
<evidence type="ECO:0000259" key="10">
    <source>
        <dbReference type="PROSITE" id="PS50157"/>
    </source>
</evidence>
<evidence type="ECO:0000256" key="1">
    <source>
        <dbReference type="ARBA" id="ARBA00004123"/>
    </source>
</evidence>
<dbReference type="SUPFAM" id="SSF57667">
    <property type="entry name" value="beta-beta-alpha zinc fingers"/>
    <property type="match status" value="1"/>
</dbReference>
<evidence type="ECO:0000256" key="6">
    <source>
        <dbReference type="ARBA" id="ARBA00022833"/>
    </source>
</evidence>
<keyword evidence="7" id="KW-0539">Nucleus</keyword>
<feature type="compositionally biased region" description="Low complexity" evidence="9">
    <location>
        <begin position="82"/>
        <end position="95"/>
    </location>
</feature>
<evidence type="ECO:0000256" key="4">
    <source>
        <dbReference type="ARBA" id="ARBA00022737"/>
    </source>
</evidence>
<feature type="region of interest" description="Disordered" evidence="9">
    <location>
        <begin position="77"/>
        <end position="110"/>
    </location>
</feature>
<dbReference type="PROSITE" id="PS50157">
    <property type="entry name" value="ZINC_FINGER_C2H2_2"/>
    <property type="match status" value="2"/>
</dbReference>